<dbReference type="SUPFAM" id="SSF158710">
    <property type="entry name" value="PSPTO4464-like"/>
    <property type="match status" value="1"/>
</dbReference>
<dbReference type="Pfam" id="PF04751">
    <property type="entry name" value="DarP"/>
    <property type="match status" value="1"/>
</dbReference>
<name>A0ABU9CAK1_9BURK</name>
<dbReference type="PANTHER" id="PTHR38101:SF1">
    <property type="entry name" value="UPF0307 PROTEIN YJGA"/>
    <property type="match status" value="1"/>
</dbReference>
<keyword evidence="3 5" id="KW-0699">rRNA-binding</keyword>
<comment type="function">
    <text evidence="5">Member of a network of 50S ribosomal subunit biogenesis factors which assembles along the 30S-50S interface, preventing incorrect 23S rRNA structures from forming. Promotes peptidyl transferase center (PTC) maturation.</text>
</comment>
<dbReference type="PANTHER" id="PTHR38101">
    <property type="entry name" value="UPF0307 PROTEIN YJGA"/>
    <property type="match status" value="1"/>
</dbReference>
<keyword evidence="2 5" id="KW-0690">Ribosome biogenesis</keyword>
<comment type="subcellular location">
    <subcellularLocation>
        <location evidence="5">Cytoplasm</location>
    </subcellularLocation>
    <text evidence="5">Associates with late stage pre-50S ribosomal subunits.</text>
</comment>
<evidence type="ECO:0000313" key="7">
    <source>
        <dbReference type="EMBL" id="MEK8048878.1"/>
    </source>
</evidence>
<dbReference type="Proteomes" id="UP001365405">
    <property type="component" value="Unassembled WGS sequence"/>
</dbReference>
<proteinExistence type="inferred from homology"/>
<reference evidence="7 8" key="1">
    <citation type="submission" date="2024-04" db="EMBL/GenBank/DDBJ databases">
        <title>Novel species of the genus Ideonella isolated from streams.</title>
        <authorList>
            <person name="Lu H."/>
        </authorList>
    </citation>
    <scope>NUCLEOTIDE SEQUENCE [LARGE SCALE GENOMIC DNA]</scope>
    <source>
        <strain evidence="7 8">DXS22W</strain>
    </source>
</reference>
<evidence type="ECO:0000256" key="4">
    <source>
        <dbReference type="ARBA" id="ARBA00022884"/>
    </source>
</evidence>
<keyword evidence="8" id="KW-1185">Reference proteome</keyword>
<keyword evidence="4 5" id="KW-0694">RNA-binding</keyword>
<feature type="region of interest" description="Disordered" evidence="6">
    <location>
        <begin position="1"/>
        <end position="35"/>
    </location>
</feature>
<accession>A0ABU9CAK1</accession>
<protein>
    <recommendedName>
        <fullName evidence="5">Dual-action ribosomal maturation protein DarP</fullName>
    </recommendedName>
    <alternativeName>
        <fullName evidence="5">Large ribosomal subunit assembly factor DarP</fullName>
    </alternativeName>
</protein>
<evidence type="ECO:0000313" key="8">
    <source>
        <dbReference type="Proteomes" id="UP001365405"/>
    </source>
</evidence>
<dbReference type="EMBL" id="JBBUTH010000001">
    <property type="protein sequence ID" value="MEK8048878.1"/>
    <property type="molecule type" value="Genomic_DNA"/>
</dbReference>
<keyword evidence="1 5" id="KW-0963">Cytoplasm</keyword>
<dbReference type="InterPro" id="IPR006839">
    <property type="entry name" value="DarP"/>
</dbReference>
<dbReference type="Gene3D" id="1.10.60.30">
    <property type="entry name" value="PSPTO4464-like domains"/>
    <property type="match status" value="2"/>
</dbReference>
<comment type="caution">
    <text evidence="7">The sequence shown here is derived from an EMBL/GenBank/DDBJ whole genome shotgun (WGS) entry which is preliminary data.</text>
</comment>
<organism evidence="7 8">
    <name type="scientific">Pseudaquabacterium inlustre</name>
    <dbReference type="NCBI Taxonomy" id="2984192"/>
    <lineage>
        <taxon>Bacteria</taxon>
        <taxon>Pseudomonadati</taxon>
        <taxon>Pseudomonadota</taxon>
        <taxon>Betaproteobacteria</taxon>
        <taxon>Burkholderiales</taxon>
        <taxon>Sphaerotilaceae</taxon>
        <taxon>Pseudaquabacterium</taxon>
    </lineage>
</organism>
<evidence type="ECO:0000256" key="6">
    <source>
        <dbReference type="SAM" id="MobiDB-lite"/>
    </source>
</evidence>
<sequence length="202" mass="22517">MRQRPTDALPDESSGLDGIAIETGRPSKTRMKQQAHDLQKLGAELAALPASRLAALDMPEALRDAIAELRRTKSHEGKRRQLQFVGKQMRFADPEPLREAVAAFKLGSAQDTLRLHDTERWRDEMVASDDAITRWASEFPGSDLQQLRSLVRAARTDAAAAPEKRNGRGYRALFQFIKPWLAADGAADPDDESSEDDDEHDE</sequence>
<comment type="similarity">
    <text evidence="5">Belongs to the DarP family.</text>
</comment>
<dbReference type="HAMAP" id="MF_00765">
    <property type="entry name" value="DarP"/>
    <property type="match status" value="1"/>
</dbReference>
<evidence type="ECO:0000256" key="2">
    <source>
        <dbReference type="ARBA" id="ARBA00022517"/>
    </source>
</evidence>
<evidence type="ECO:0000256" key="3">
    <source>
        <dbReference type="ARBA" id="ARBA00022730"/>
    </source>
</evidence>
<dbReference type="CDD" id="cd16331">
    <property type="entry name" value="YjgA-like"/>
    <property type="match status" value="1"/>
</dbReference>
<evidence type="ECO:0000256" key="1">
    <source>
        <dbReference type="ARBA" id="ARBA00022490"/>
    </source>
</evidence>
<dbReference type="NCBIfam" id="NF003593">
    <property type="entry name" value="PRK05255.1-1"/>
    <property type="match status" value="1"/>
</dbReference>
<evidence type="ECO:0000256" key="5">
    <source>
        <dbReference type="HAMAP-Rule" id="MF_00765"/>
    </source>
</evidence>
<dbReference type="RefSeq" id="WP_341408551.1">
    <property type="nucleotide sequence ID" value="NZ_JBBUTH010000001.1"/>
</dbReference>
<gene>
    <name evidence="7" type="primary">yjgA</name>
    <name evidence="5" type="synonym">darP</name>
    <name evidence="7" type="ORF">AACH10_01350</name>
</gene>
<dbReference type="InterPro" id="IPR023153">
    <property type="entry name" value="DarP_sf"/>
</dbReference>